<reference evidence="3" key="1">
    <citation type="submission" date="2018-11" db="EMBL/GenBank/DDBJ databases">
        <title>FDA dAtabase for Regulatory Grade micrObial Sequences (FDA-ARGOS): Supporting development and validation of Infectious Disease Dx tests.</title>
        <authorList>
            <person name="Goldberg B."/>
            <person name="Campos J."/>
            <person name="Tallon L."/>
            <person name="Sadzewicz L."/>
            <person name="Zhao X."/>
            <person name="Vavikolanu K."/>
            <person name="Mehta A."/>
            <person name="Aluvathingal J."/>
            <person name="Nadendla S."/>
            <person name="Geyer C."/>
            <person name="Nandy P."/>
            <person name="Yan Y."/>
            <person name="Sichtig H."/>
        </authorList>
    </citation>
    <scope>NUCLEOTIDE SEQUENCE [LARGE SCALE GENOMIC DNA]</scope>
    <source>
        <strain evidence="3">FDAARGOS_614</strain>
    </source>
</reference>
<protein>
    <submittedName>
        <fullName evidence="2">Uncharacterized protein</fullName>
    </submittedName>
</protein>
<dbReference type="KEGG" id="cpau:EHF44_06340"/>
<feature type="transmembrane region" description="Helical" evidence="1">
    <location>
        <begin position="47"/>
        <end position="68"/>
    </location>
</feature>
<keyword evidence="1" id="KW-1133">Transmembrane helix</keyword>
<proteinExistence type="predicted"/>
<evidence type="ECO:0000313" key="3">
    <source>
        <dbReference type="Proteomes" id="UP000270411"/>
    </source>
</evidence>
<sequence>MTATRWLFLFPAALLPASLLGLTLYYLVTAPTKNDFYVGQAGAATGVVLLLDLLVGVVGLGGFAYSLWAAPVGRLQLCLIAVLSALAFVAAYGLSMQVLRFSFGLHT</sequence>
<feature type="transmembrane region" description="Helical" evidence="1">
    <location>
        <begin position="74"/>
        <end position="94"/>
    </location>
</feature>
<name>A0A3G8GY64_9BURK</name>
<organism evidence="2 3">
    <name type="scientific">Cupriavidus pauculus</name>
    <dbReference type="NCBI Taxonomy" id="82633"/>
    <lineage>
        <taxon>Bacteria</taxon>
        <taxon>Pseudomonadati</taxon>
        <taxon>Pseudomonadota</taxon>
        <taxon>Betaproteobacteria</taxon>
        <taxon>Burkholderiales</taxon>
        <taxon>Burkholderiaceae</taxon>
        <taxon>Cupriavidus</taxon>
    </lineage>
</organism>
<dbReference type="EMBL" id="CP033969">
    <property type="protein sequence ID" value="AZG13094.1"/>
    <property type="molecule type" value="Genomic_DNA"/>
</dbReference>
<evidence type="ECO:0000256" key="1">
    <source>
        <dbReference type="SAM" id="Phobius"/>
    </source>
</evidence>
<dbReference type="AlphaFoldDB" id="A0A3G8GY64"/>
<dbReference type="OrthoDB" id="8970563at2"/>
<gene>
    <name evidence="2" type="ORF">EHF44_06340</name>
</gene>
<dbReference type="RefSeq" id="WP_124682975.1">
    <property type="nucleotide sequence ID" value="NZ_CP033969.1"/>
</dbReference>
<keyword evidence="1" id="KW-0472">Membrane</keyword>
<feature type="transmembrane region" description="Helical" evidence="1">
    <location>
        <begin position="6"/>
        <end position="27"/>
    </location>
</feature>
<evidence type="ECO:0000313" key="2">
    <source>
        <dbReference type="EMBL" id="AZG13094.1"/>
    </source>
</evidence>
<keyword evidence="1" id="KW-0812">Transmembrane</keyword>
<dbReference type="Proteomes" id="UP000270411">
    <property type="component" value="Chromosome 1"/>
</dbReference>
<accession>A0A3G8GY64</accession>